<dbReference type="SMART" id="SM00827">
    <property type="entry name" value="PKS_AT"/>
    <property type="match status" value="1"/>
</dbReference>
<comment type="pathway">
    <text evidence="1">Lipid metabolism.</text>
</comment>
<dbReference type="InterPro" id="IPR049900">
    <property type="entry name" value="PKS_mFAS_DH"/>
</dbReference>
<keyword evidence="6" id="KW-0443">Lipid metabolism</keyword>
<dbReference type="STRING" id="1538463.B0T36_25630"/>
<dbReference type="GO" id="GO:0031177">
    <property type="term" value="F:phosphopantetheine binding"/>
    <property type="evidence" value="ECO:0007669"/>
    <property type="project" value="InterPro"/>
</dbReference>
<dbReference type="PROSITE" id="PS52019">
    <property type="entry name" value="PKS_MFAS_DH"/>
    <property type="match status" value="1"/>
</dbReference>
<dbReference type="Proteomes" id="UP000188836">
    <property type="component" value="Unassembled WGS sequence"/>
</dbReference>
<dbReference type="SMART" id="SM00823">
    <property type="entry name" value="PKS_PP"/>
    <property type="match status" value="1"/>
</dbReference>
<dbReference type="Pfam" id="PF08240">
    <property type="entry name" value="ADH_N"/>
    <property type="match status" value="1"/>
</dbReference>
<evidence type="ECO:0000313" key="12">
    <source>
        <dbReference type="Proteomes" id="UP000188836"/>
    </source>
</evidence>
<dbReference type="SUPFAM" id="SSF52151">
    <property type="entry name" value="FabD/lysophospholipase-like"/>
    <property type="match status" value="1"/>
</dbReference>
<sequence>HSQGEVAAAYVAGGLSLEDAVRVVVARSRLISDQLTGAGAMASVALPAEKVAERLARYGQAVCVAAVNGPAAVVVSGDPDAVQRFVDDCARDGIRASHVAVDYASHSRHVEALREPLLRELADIVPRPAAIPFYSTVTGEETDTLGVDAEYWFGNLRRPVRFAEAVAAAADDGHTVFVEVGPHPLLTPGITAVLDERRGDTAAADTHPAGAVVGSLRRGDGGLDRLLRSAAHLHITGVAVDWSVLFEESGVQRVSLPTYAFQHRRYWLDPTEAADPVALGVTGAAHPLLAAVVADPGTGGATLTGLISLRSQPWLADHAVSETVLFPGTGFLELALRAGAEVDTPAVAELTLLAPLVLRAEEAVTIRVVVGAAENGLRPITIHGRVVDHGAWVRHAAGTLARDIAGTEDGSVPAPASAAEIDVDDLYDRLTALGCEYGPTFRGLRAVRRTGSDLYIDAALPHSASGARRYGVHPALLDAVLQAAVCLDTESEHAVTPLLPFTWTGVTRFATGATALRARIGRDTDTGALTLAVSDTAGRAVLSVRALTTRPVRLDLAATATVRLHTPIWKPAPVPPVQQPVSSMVWPEAVAAIEDGMDNPAVVVLDCRGRTTGTDPHAPVHEVLAVLQRFVTDERFTGSRLVVLTCGAVSVAGEDVTDLSGAAVWGLARSGQSEHPGRIVLADIGTAPDDVADVDEALAAVVSSADAEPQFAVRSGVVHVPRLTVPPADLLEPPASGIWRLDCPAPGTPDGLALTPHESAEPTLRAGQVQVGVRAAGLNFRDVMICLGVYPDPDVALGAEISGVVLAVGAGVDDIARGDRVMGLITGGIGPVAVTDHRSLVQVPPGWSFADAAATPVAFATAWYGLCDLAEVGPGDRVLIHAATGGVGMAALQLARLWGAEVFATASRGKWHILRELGFDDDHIGDSRGLDFAQQFLAATDGAGMDVVLDCLAGEFVDASLRLLPRGGRFVEMGKTDIRDPGEIAAEYPGVRYRAFDLLDAGSDRIGRILGDLFDLFIDGRLHRLPLRAWDIRQAPAAFRCFAQTRHTGKLVLTLPPAPTLEHGTVLVTGGTGGLGGVVARHLATRYQPRLLVLAGRRGPRAPGAEELARDLTALGTEVRVVACDVSDRAAVADLLASIPAHAPLTGIVHAAGVLDDGVIDSLTPERVSAVLAAKADAARHLHELTRAHDLTLFVLFSSAVGVLGSPGQGNYAAANSMVDALAAHRRAQGLVATSIAWGNWASVTAMTARLGAADTARMHRAGVAALDTEQGLALFDAAVTRAQATVAAVRFDRPALTAAARAGTLPPILRDLVTVGPRPASAPETSAQDLRRRLAGLPESEQRHELLNLVCSHTAAVLGHTHPHAIDPHRTFADHGIDSLTAVETRNRLTTTTGLPLPTTLVFDHPTPTDTAHHLHTLLTEEPAAHTMDEHLIRRFLASVPLERLREHGVLDTVLNLARAAGDPPPVTGPDGDDDELDAITRMDVGSLIRHVTDHRQA</sequence>
<dbReference type="PANTHER" id="PTHR43775">
    <property type="entry name" value="FATTY ACID SYNTHASE"/>
    <property type="match status" value="1"/>
</dbReference>
<dbReference type="InterPro" id="IPR020806">
    <property type="entry name" value="PKS_PP-bd"/>
</dbReference>
<dbReference type="InterPro" id="IPR013968">
    <property type="entry name" value="PKS_KR"/>
</dbReference>
<evidence type="ECO:0000256" key="8">
    <source>
        <dbReference type="PROSITE-ProRule" id="PRU01363"/>
    </source>
</evidence>
<dbReference type="GO" id="GO:0016491">
    <property type="term" value="F:oxidoreductase activity"/>
    <property type="evidence" value="ECO:0007669"/>
    <property type="project" value="InterPro"/>
</dbReference>
<feature type="domain" description="Carrier" evidence="9">
    <location>
        <begin position="1342"/>
        <end position="1420"/>
    </location>
</feature>
<dbReference type="Pfam" id="PF13602">
    <property type="entry name" value="ADH_zinc_N_2"/>
    <property type="match status" value="1"/>
</dbReference>
<dbReference type="InterPro" id="IPR055123">
    <property type="entry name" value="SpnB-like_Rossmann"/>
</dbReference>
<protein>
    <submittedName>
        <fullName evidence="11">Uncharacterized protein</fullName>
    </submittedName>
</protein>
<dbReference type="SUPFAM" id="SSF47336">
    <property type="entry name" value="ACP-like"/>
    <property type="match status" value="1"/>
</dbReference>
<dbReference type="Pfam" id="PF14765">
    <property type="entry name" value="PS-DH"/>
    <property type="match status" value="1"/>
</dbReference>
<evidence type="ECO:0000256" key="1">
    <source>
        <dbReference type="ARBA" id="ARBA00005189"/>
    </source>
</evidence>
<feature type="active site" description="Proton acceptor; for dehydratase activity" evidence="8">
    <location>
        <position position="318"/>
    </location>
</feature>
<dbReference type="InterPro" id="IPR014043">
    <property type="entry name" value="Acyl_transferase_dom"/>
</dbReference>
<dbReference type="InterPro" id="IPR057326">
    <property type="entry name" value="KR_dom"/>
</dbReference>
<dbReference type="SMART" id="SM01294">
    <property type="entry name" value="PKS_PP_betabranch"/>
    <property type="match status" value="1"/>
</dbReference>
<dbReference type="InterPro" id="IPR049552">
    <property type="entry name" value="PKS_DH_N"/>
</dbReference>
<dbReference type="InterPro" id="IPR020807">
    <property type="entry name" value="PKS_DH"/>
</dbReference>
<dbReference type="InterPro" id="IPR036736">
    <property type="entry name" value="ACP-like_sf"/>
</dbReference>
<keyword evidence="5" id="KW-0276">Fatty acid metabolism</keyword>
<dbReference type="InterPro" id="IPR011032">
    <property type="entry name" value="GroES-like_sf"/>
</dbReference>
<dbReference type="InterPro" id="IPR009081">
    <property type="entry name" value="PP-bd_ACP"/>
</dbReference>
<reference evidence="11 12" key="1">
    <citation type="journal article" date="2016" name="Antonie Van Leeuwenhoek">
        <title>Nocardia donostiensis sp. nov., isolated from human respiratory specimens.</title>
        <authorList>
            <person name="Ercibengoa M."/>
            <person name="Bell M."/>
            <person name="Marimon J.M."/>
            <person name="Humrighouse B."/>
            <person name="Klenk H.P."/>
            <person name="Potter G."/>
            <person name="Perez-Trallero E."/>
        </authorList>
    </citation>
    <scope>NUCLEOTIDE SEQUENCE [LARGE SCALE GENOMIC DNA]</scope>
    <source>
        <strain evidence="11 12">X1655</strain>
    </source>
</reference>
<dbReference type="PROSITE" id="PS50075">
    <property type="entry name" value="CARRIER"/>
    <property type="match status" value="1"/>
</dbReference>
<evidence type="ECO:0000259" key="10">
    <source>
        <dbReference type="PROSITE" id="PS52019"/>
    </source>
</evidence>
<evidence type="ECO:0000259" key="9">
    <source>
        <dbReference type="PROSITE" id="PS50075"/>
    </source>
</evidence>
<dbReference type="EMBL" id="MUMY01000033">
    <property type="protein sequence ID" value="ONM46071.1"/>
    <property type="molecule type" value="Genomic_DNA"/>
</dbReference>
<evidence type="ECO:0000256" key="2">
    <source>
        <dbReference type="ARBA" id="ARBA00022450"/>
    </source>
</evidence>
<dbReference type="SMART" id="SM00826">
    <property type="entry name" value="PKS_DH"/>
    <property type="match status" value="1"/>
</dbReference>
<keyword evidence="7" id="KW-0012">Acyltransferase</keyword>
<dbReference type="PANTHER" id="PTHR43775:SF51">
    <property type="entry name" value="INACTIVE PHENOLPHTHIOCEROL SYNTHESIS POLYKETIDE SYNTHASE TYPE I PKS1-RELATED"/>
    <property type="match status" value="1"/>
</dbReference>
<dbReference type="InterPro" id="IPR001227">
    <property type="entry name" value="Ac_transferase_dom_sf"/>
</dbReference>
<gene>
    <name evidence="11" type="ORF">B0T46_24985</name>
</gene>
<dbReference type="CDD" id="cd05195">
    <property type="entry name" value="enoyl_red"/>
    <property type="match status" value="1"/>
</dbReference>
<dbReference type="InterPro" id="IPR016036">
    <property type="entry name" value="Malonyl_transacylase_ACP-bd"/>
</dbReference>
<evidence type="ECO:0000313" key="11">
    <source>
        <dbReference type="EMBL" id="ONM46071.1"/>
    </source>
</evidence>
<dbReference type="Gene3D" id="3.40.50.720">
    <property type="entry name" value="NAD(P)-binding Rossmann-like Domain"/>
    <property type="match status" value="3"/>
</dbReference>
<dbReference type="Gene3D" id="3.40.366.10">
    <property type="entry name" value="Malonyl-Coenzyme A Acyl Carrier Protein, domain 2"/>
    <property type="match status" value="1"/>
</dbReference>
<feature type="non-terminal residue" evidence="11">
    <location>
        <position position="1"/>
    </location>
</feature>
<dbReference type="CDD" id="cd08956">
    <property type="entry name" value="KR_3_FAS_SDR_x"/>
    <property type="match status" value="1"/>
</dbReference>
<evidence type="ECO:0000256" key="5">
    <source>
        <dbReference type="ARBA" id="ARBA00022832"/>
    </source>
</evidence>
<dbReference type="Gene3D" id="3.10.129.110">
    <property type="entry name" value="Polyketide synthase dehydratase"/>
    <property type="match status" value="1"/>
</dbReference>
<dbReference type="GO" id="GO:0004312">
    <property type="term" value="F:fatty acid synthase activity"/>
    <property type="evidence" value="ECO:0007669"/>
    <property type="project" value="TreeGrafter"/>
</dbReference>
<proteinExistence type="predicted"/>
<feature type="region of interest" description="C-terminal hotdog fold" evidence="8">
    <location>
        <begin position="418"/>
        <end position="558"/>
    </location>
</feature>
<dbReference type="InterPro" id="IPR050091">
    <property type="entry name" value="PKS_NRPS_Biosynth_Enz"/>
</dbReference>
<dbReference type="Pfam" id="PF21089">
    <property type="entry name" value="PKS_DH_N"/>
    <property type="match status" value="1"/>
</dbReference>
<dbReference type="Pfam" id="PF08659">
    <property type="entry name" value="KR"/>
    <property type="match status" value="1"/>
</dbReference>
<evidence type="ECO:0000256" key="4">
    <source>
        <dbReference type="ARBA" id="ARBA00022679"/>
    </source>
</evidence>
<dbReference type="SUPFAM" id="SSF50129">
    <property type="entry name" value="GroES-like"/>
    <property type="match status" value="1"/>
</dbReference>
<dbReference type="FunFam" id="3.90.180.10:FF:000032">
    <property type="entry name" value="Probable polyketide synthase pks1"/>
    <property type="match status" value="1"/>
</dbReference>
<organism evidence="11 12">
    <name type="scientific">Nocardia donostiensis</name>
    <dbReference type="NCBI Taxonomy" id="1538463"/>
    <lineage>
        <taxon>Bacteria</taxon>
        <taxon>Bacillati</taxon>
        <taxon>Actinomycetota</taxon>
        <taxon>Actinomycetes</taxon>
        <taxon>Mycobacteriales</taxon>
        <taxon>Nocardiaceae</taxon>
        <taxon>Nocardia</taxon>
    </lineage>
</organism>
<dbReference type="Gene3D" id="1.10.1200.10">
    <property type="entry name" value="ACP-like"/>
    <property type="match status" value="1"/>
</dbReference>
<evidence type="ECO:0000256" key="3">
    <source>
        <dbReference type="ARBA" id="ARBA00022553"/>
    </source>
</evidence>
<dbReference type="SMART" id="SM00822">
    <property type="entry name" value="PKS_KR"/>
    <property type="match status" value="1"/>
</dbReference>
<dbReference type="InterPro" id="IPR013154">
    <property type="entry name" value="ADH-like_N"/>
</dbReference>
<feature type="region of interest" description="N-terminal hotdog fold" evidence="8">
    <location>
        <begin position="286"/>
        <end position="407"/>
    </location>
</feature>
<dbReference type="SUPFAM" id="SSF51735">
    <property type="entry name" value="NAD(P)-binding Rossmann-fold domains"/>
    <property type="match status" value="3"/>
</dbReference>
<comment type="caution">
    <text evidence="11">The sequence shown here is derived from an EMBL/GenBank/DDBJ whole genome shotgun (WGS) entry which is preliminary data.</text>
</comment>
<keyword evidence="3" id="KW-0597">Phosphoprotein</keyword>
<feature type="active site" description="Proton donor; for dehydratase activity" evidence="8">
    <location>
        <position position="478"/>
    </location>
</feature>
<evidence type="ECO:0000256" key="6">
    <source>
        <dbReference type="ARBA" id="ARBA00023098"/>
    </source>
</evidence>
<dbReference type="FunFam" id="3.40.50.720:FF:000209">
    <property type="entry name" value="Polyketide synthase Pks12"/>
    <property type="match status" value="1"/>
</dbReference>
<dbReference type="InterPro" id="IPR042104">
    <property type="entry name" value="PKS_dehydratase_sf"/>
</dbReference>
<keyword evidence="2" id="KW-0596">Phosphopantetheine</keyword>
<dbReference type="FunFam" id="1.10.1200.10:FF:000007">
    <property type="entry name" value="Probable polyketide synthase pks17"/>
    <property type="match status" value="1"/>
</dbReference>
<dbReference type="GO" id="GO:0006633">
    <property type="term" value="P:fatty acid biosynthetic process"/>
    <property type="evidence" value="ECO:0007669"/>
    <property type="project" value="TreeGrafter"/>
</dbReference>
<dbReference type="Pfam" id="PF00550">
    <property type="entry name" value="PP-binding"/>
    <property type="match status" value="1"/>
</dbReference>
<dbReference type="Pfam" id="PF00698">
    <property type="entry name" value="Acyl_transf_1"/>
    <property type="match status" value="1"/>
</dbReference>
<dbReference type="SMART" id="SM00829">
    <property type="entry name" value="PKS_ER"/>
    <property type="match status" value="1"/>
</dbReference>
<dbReference type="Gene3D" id="3.90.180.10">
    <property type="entry name" value="Medium-chain alcohol dehydrogenases, catalytic domain"/>
    <property type="match status" value="1"/>
</dbReference>
<name>A0A1V2T9P7_9NOCA</name>
<evidence type="ECO:0000256" key="7">
    <source>
        <dbReference type="ARBA" id="ARBA00023315"/>
    </source>
</evidence>
<keyword evidence="4" id="KW-0808">Transferase</keyword>
<dbReference type="InterPro" id="IPR020843">
    <property type="entry name" value="ER"/>
</dbReference>
<feature type="domain" description="PKS/mFAS DH" evidence="10">
    <location>
        <begin position="286"/>
        <end position="558"/>
    </location>
</feature>
<dbReference type="Gene3D" id="3.30.70.3290">
    <property type="match status" value="1"/>
</dbReference>
<accession>A0A1V2T9P7</accession>
<dbReference type="SUPFAM" id="SSF55048">
    <property type="entry name" value="Probable ACP-binding domain of malonyl-CoA ACP transacylase"/>
    <property type="match status" value="1"/>
</dbReference>
<dbReference type="Pfam" id="PF22953">
    <property type="entry name" value="SpnB_Rossmann"/>
    <property type="match status" value="1"/>
</dbReference>
<keyword evidence="12" id="KW-1185">Reference proteome</keyword>
<dbReference type="RefSeq" id="WP_139348025.1">
    <property type="nucleotide sequence ID" value="NZ_MUMY01000033.1"/>
</dbReference>
<dbReference type="InterPro" id="IPR049551">
    <property type="entry name" value="PKS_DH_C"/>
</dbReference>
<dbReference type="InterPro" id="IPR036291">
    <property type="entry name" value="NAD(P)-bd_dom_sf"/>
</dbReference>
<dbReference type="InterPro" id="IPR016035">
    <property type="entry name" value="Acyl_Trfase/lysoPLipase"/>
</dbReference>